<feature type="region of interest" description="Disordered" evidence="1">
    <location>
        <begin position="106"/>
        <end position="131"/>
    </location>
</feature>
<keyword evidence="2" id="KW-0732">Signal</keyword>
<keyword evidence="4" id="KW-1185">Reference proteome</keyword>
<feature type="region of interest" description="Disordered" evidence="1">
    <location>
        <begin position="62"/>
        <end position="84"/>
    </location>
</feature>
<feature type="chain" id="PRO_5022724172" evidence="2">
    <location>
        <begin position="18"/>
        <end position="131"/>
    </location>
</feature>
<dbReference type="Proteomes" id="UP000324022">
    <property type="component" value="Unassembled WGS sequence"/>
</dbReference>
<evidence type="ECO:0000313" key="3">
    <source>
        <dbReference type="EMBL" id="SPO29655.1"/>
    </source>
</evidence>
<sequence>MHVLSALDVLLIRSVSSLPDGSRNHTDVLYVLSLDLIRLVCVCSLRPYKCAHEENRWCREGAGGQERRNVPNTDPLPQHGLMEGEQEEARVLRRWIADLPNPRARPARRTLEIMTGRNGARAQQTKDNRAP</sequence>
<feature type="signal peptide" evidence="2">
    <location>
        <begin position="1"/>
        <end position="17"/>
    </location>
</feature>
<reference evidence="3 4" key="1">
    <citation type="submission" date="2018-03" db="EMBL/GenBank/DDBJ databases">
        <authorList>
            <person name="Guldener U."/>
        </authorList>
    </citation>
    <scope>NUCLEOTIDE SEQUENCE [LARGE SCALE GENOMIC DNA]</scope>
    <source>
        <strain evidence="3 4">NBRC100155</strain>
    </source>
</reference>
<evidence type="ECO:0000313" key="4">
    <source>
        <dbReference type="Proteomes" id="UP000324022"/>
    </source>
</evidence>
<organism evidence="3 4">
    <name type="scientific">Ustilago trichophora</name>
    <dbReference type="NCBI Taxonomy" id="86804"/>
    <lineage>
        <taxon>Eukaryota</taxon>
        <taxon>Fungi</taxon>
        <taxon>Dikarya</taxon>
        <taxon>Basidiomycota</taxon>
        <taxon>Ustilaginomycotina</taxon>
        <taxon>Ustilaginomycetes</taxon>
        <taxon>Ustilaginales</taxon>
        <taxon>Ustilaginaceae</taxon>
        <taxon>Ustilago</taxon>
    </lineage>
</organism>
<evidence type="ECO:0000256" key="2">
    <source>
        <dbReference type="SAM" id="SignalP"/>
    </source>
</evidence>
<name>A0A5C3EHV9_9BASI</name>
<proteinExistence type="predicted"/>
<accession>A0A5C3EHV9</accession>
<gene>
    <name evidence="3" type="ORF">UTRI_05477</name>
</gene>
<protein>
    <submittedName>
        <fullName evidence="3">Uncharacterized protein</fullName>
    </submittedName>
</protein>
<evidence type="ECO:0000256" key="1">
    <source>
        <dbReference type="SAM" id="MobiDB-lite"/>
    </source>
</evidence>
<dbReference type="AlphaFoldDB" id="A0A5C3EHV9"/>
<dbReference type="EMBL" id="OOIN01000029">
    <property type="protein sequence ID" value="SPO29655.1"/>
    <property type="molecule type" value="Genomic_DNA"/>
</dbReference>